<dbReference type="Pfam" id="PF00656">
    <property type="entry name" value="Peptidase_C14"/>
    <property type="match status" value="1"/>
</dbReference>
<dbReference type="InterPro" id="IPR029030">
    <property type="entry name" value="Caspase-like_dom_sf"/>
</dbReference>
<name>A0A0K9NPF1_ZOSMR</name>
<dbReference type="SUPFAM" id="SSF52129">
    <property type="entry name" value="Caspase-like"/>
    <property type="match status" value="1"/>
</dbReference>
<evidence type="ECO:0000313" key="3">
    <source>
        <dbReference type="EMBL" id="KMZ58639.1"/>
    </source>
</evidence>
<dbReference type="InterPro" id="IPR050452">
    <property type="entry name" value="Metacaspase"/>
</dbReference>
<comment type="similarity">
    <text evidence="1">Belongs to the peptidase C14B family.</text>
</comment>
<comment type="caution">
    <text evidence="3">The sequence shown here is derived from an EMBL/GenBank/DDBJ whole genome shotgun (WGS) entry which is preliminary data.</text>
</comment>
<keyword evidence="4" id="KW-1185">Reference proteome</keyword>
<dbReference type="GO" id="GO:0004197">
    <property type="term" value="F:cysteine-type endopeptidase activity"/>
    <property type="evidence" value="ECO:0000318"/>
    <property type="project" value="GO_Central"/>
</dbReference>
<dbReference type="GO" id="GO:0005737">
    <property type="term" value="C:cytoplasm"/>
    <property type="evidence" value="ECO:0000318"/>
    <property type="project" value="GO_Central"/>
</dbReference>
<dbReference type="OrthoDB" id="3223806at2759"/>
<gene>
    <name evidence="3" type="ORF">ZOSMA_75G00710</name>
</gene>
<dbReference type="AlphaFoldDB" id="A0A0K9NPF1"/>
<feature type="domain" description="Peptidase C14 caspase" evidence="2">
    <location>
        <begin position="98"/>
        <end position="372"/>
    </location>
</feature>
<accession>A0A0K9NPF1</accession>
<dbReference type="PANTHER" id="PTHR48104">
    <property type="entry name" value="METACASPASE-4"/>
    <property type="match status" value="1"/>
</dbReference>
<evidence type="ECO:0000313" key="4">
    <source>
        <dbReference type="Proteomes" id="UP000036987"/>
    </source>
</evidence>
<dbReference type="Proteomes" id="UP000036987">
    <property type="component" value="Unassembled WGS sequence"/>
</dbReference>
<sequence>MAERTERCSGCGRQIFIAPPHAKTIHCQVCGRVTRVRSPAGPVRHAKNWFAGLISRYSKTVSVLYPPPPLPITTQYNSPSSTAISNLRPSTFPSVHGRRRALLIGIAYKGKRYELNGTVNDVKCMRYFLLKSGFRNEFIVVLTEEERDPWLVPTRKNILSAMRWLVSDCQSGDSLVFHFSGHGSQQFDVTGDEIDGFDETLCPLDYETNGVIIDDEINEIMVRPLTKNVKLHGIVDACHSGTALDLPYLCRMNTRTGYFQWEDHRPSSGAEKGTRGGGLAISISGCDDNQTSADTSALSGNTTTGAMTYAFIKAVESDPRLTYGGLLLAMRNAIREANTGFNVNNGGAISGFLKKMFQNGLTQEPQLCSSEMFDVYRSSFSL</sequence>
<evidence type="ECO:0000259" key="2">
    <source>
        <dbReference type="Pfam" id="PF00656"/>
    </source>
</evidence>
<organism evidence="3 4">
    <name type="scientific">Zostera marina</name>
    <name type="common">Eelgrass</name>
    <dbReference type="NCBI Taxonomy" id="29655"/>
    <lineage>
        <taxon>Eukaryota</taxon>
        <taxon>Viridiplantae</taxon>
        <taxon>Streptophyta</taxon>
        <taxon>Embryophyta</taxon>
        <taxon>Tracheophyta</taxon>
        <taxon>Spermatophyta</taxon>
        <taxon>Magnoliopsida</taxon>
        <taxon>Liliopsida</taxon>
        <taxon>Zosteraceae</taxon>
        <taxon>Zostera</taxon>
    </lineage>
</organism>
<dbReference type="EMBL" id="LFYR01001913">
    <property type="protein sequence ID" value="KMZ58639.1"/>
    <property type="molecule type" value="Genomic_DNA"/>
</dbReference>
<dbReference type="PANTHER" id="PTHR48104:SF30">
    <property type="entry name" value="METACASPASE-1"/>
    <property type="match status" value="1"/>
</dbReference>
<dbReference type="InterPro" id="IPR011600">
    <property type="entry name" value="Pept_C14_caspase"/>
</dbReference>
<dbReference type="Gene3D" id="3.40.50.12660">
    <property type="match status" value="1"/>
</dbReference>
<reference evidence="4" key="1">
    <citation type="journal article" date="2016" name="Nature">
        <title>The genome of the seagrass Zostera marina reveals angiosperm adaptation to the sea.</title>
        <authorList>
            <person name="Olsen J.L."/>
            <person name="Rouze P."/>
            <person name="Verhelst B."/>
            <person name="Lin Y.-C."/>
            <person name="Bayer T."/>
            <person name="Collen J."/>
            <person name="Dattolo E."/>
            <person name="De Paoli E."/>
            <person name="Dittami S."/>
            <person name="Maumus F."/>
            <person name="Michel G."/>
            <person name="Kersting A."/>
            <person name="Lauritano C."/>
            <person name="Lohaus R."/>
            <person name="Toepel M."/>
            <person name="Tonon T."/>
            <person name="Vanneste K."/>
            <person name="Amirebrahimi M."/>
            <person name="Brakel J."/>
            <person name="Bostroem C."/>
            <person name="Chovatia M."/>
            <person name="Grimwood J."/>
            <person name="Jenkins J.W."/>
            <person name="Jueterbock A."/>
            <person name="Mraz A."/>
            <person name="Stam W.T."/>
            <person name="Tice H."/>
            <person name="Bornberg-Bauer E."/>
            <person name="Green P.J."/>
            <person name="Pearson G.A."/>
            <person name="Procaccini G."/>
            <person name="Duarte C.M."/>
            <person name="Schmutz J."/>
            <person name="Reusch T.B.H."/>
            <person name="Van de Peer Y."/>
        </authorList>
    </citation>
    <scope>NUCLEOTIDE SEQUENCE [LARGE SCALE GENOMIC DNA]</scope>
    <source>
        <strain evidence="4">cv. Finnish</strain>
    </source>
</reference>
<proteinExistence type="inferred from homology"/>
<protein>
    <submittedName>
        <fullName evidence="3">Metacaspase 9</fullName>
    </submittedName>
</protein>
<dbReference type="OMA" id="EWERQTS"/>
<evidence type="ECO:0000256" key="1">
    <source>
        <dbReference type="ARBA" id="ARBA00009005"/>
    </source>
</evidence>
<dbReference type="GO" id="GO:0006508">
    <property type="term" value="P:proteolysis"/>
    <property type="evidence" value="ECO:0000318"/>
    <property type="project" value="GO_Central"/>
</dbReference>